<dbReference type="InterPro" id="IPR004871">
    <property type="entry name" value="RSE1/DDB1/CPSF1_C"/>
</dbReference>
<feature type="domain" description="RSE1/DDB1/CPSF1 C-terminal" evidence="1">
    <location>
        <begin position="121"/>
        <end position="201"/>
    </location>
</feature>
<evidence type="ECO:0000259" key="1">
    <source>
        <dbReference type="Pfam" id="PF03178"/>
    </source>
</evidence>
<keyword evidence="3" id="KW-1185">Reference proteome</keyword>
<dbReference type="Pfam" id="PF03178">
    <property type="entry name" value="CPSF_A"/>
    <property type="match status" value="1"/>
</dbReference>
<dbReference type="GO" id="GO:0003676">
    <property type="term" value="F:nucleic acid binding"/>
    <property type="evidence" value="ECO:0007669"/>
    <property type="project" value="InterPro"/>
</dbReference>
<dbReference type="Gene3D" id="2.130.10.10">
    <property type="entry name" value="YVTN repeat-like/Quinoprotein amine dehydrogenase"/>
    <property type="match status" value="1"/>
</dbReference>
<dbReference type="InterPro" id="IPR050358">
    <property type="entry name" value="RSE1/DDB1/CFT1"/>
</dbReference>
<accession>A0A2G9TMG8</accession>
<proteinExistence type="predicted"/>
<name>A0A2G9TMG8_TELCI</name>
<gene>
    <name evidence="2" type="ORF">TELCIR_19352</name>
</gene>
<evidence type="ECO:0000313" key="3">
    <source>
        <dbReference type="Proteomes" id="UP000230423"/>
    </source>
</evidence>
<dbReference type="GO" id="GO:0005634">
    <property type="term" value="C:nucleus"/>
    <property type="evidence" value="ECO:0007669"/>
    <property type="project" value="InterPro"/>
</dbReference>
<sequence>MTIDGPISAFTAFNNQNVPNGFLYIARNLQELRIARLQGEIDYELPYPCRKVPIGSTVHHVRYIMSSQLYSAVDWKPVPNTDIKFEEMEVVTACEEVTLRSESTISGMQVYLAVGTINNYGEEVFIWGFRDNDLQGISFLDMHYYVHSLISIRNLAIACDMHDSMSLIRFQEQFKALSVASRDDRPEVPSPMAAEFLVDNKCVSGKISRDCFLDGGQTYFQPSSVLNVRRSW</sequence>
<organism evidence="2 3">
    <name type="scientific">Teladorsagia circumcincta</name>
    <name type="common">Brown stomach worm</name>
    <name type="synonym">Ostertagia circumcincta</name>
    <dbReference type="NCBI Taxonomy" id="45464"/>
    <lineage>
        <taxon>Eukaryota</taxon>
        <taxon>Metazoa</taxon>
        <taxon>Ecdysozoa</taxon>
        <taxon>Nematoda</taxon>
        <taxon>Chromadorea</taxon>
        <taxon>Rhabditida</taxon>
        <taxon>Rhabditina</taxon>
        <taxon>Rhabditomorpha</taxon>
        <taxon>Strongyloidea</taxon>
        <taxon>Trichostrongylidae</taxon>
        <taxon>Teladorsagia</taxon>
    </lineage>
</organism>
<dbReference type="AlphaFoldDB" id="A0A2G9TMG8"/>
<dbReference type="Proteomes" id="UP000230423">
    <property type="component" value="Unassembled WGS sequence"/>
</dbReference>
<dbReference type="EMBL" id="KZ358524">
    <property type="protein sequence ID" value="PIO59193.1"/>
    <property type="molecule type" value="Genomic_DNA"/>
</dbReference>
<dbReference type="InterPro" id="IPR015943">
    <property type="entry name" value="WD40/YVTN_repeat-like_dom_sf"/>
</dbReference>
<dbReference type="OrthoDB" id="6109at2759"/>
<reference evidence="2 3" key="1">
    <citation type="submission" date="2015-09" db="EMBL/GenBank/DDBJ databases">
        <title>Draft genome of the parasitic nematode Teladorsagia circumcincta isolate WARC Sus (inbred).</title>
        <authorList>
            <person name="Mitreva M."/>
        </authorList>
    </citation>
    <scope>NUCLEOTIDE SEQUENCE [LARGE SCALE GENOMIC DNA]</scope>
    <source>
        <strain evidence="2 3">S</strain>
    </source>
</reference>
<evidence type="ECO:0000313" key="2">
    <source>
        <dbReference type="EMBL" id="PIO59193.1"/>
    </source>
</evidence>
<protein>
    <recommendedName>
        <fullName evidence="1">RSE1/DDB1/CPSF1 C-terminal domain-containing protein</fullName>
    </recommendedName>
</protein>
<dbReference type="PANTHER" id="PTHR10644">
    <property type="entry name" value="DNA REPAIR/RNA PROCESSING CPSF FAMILY"/>
    <property type="match status" value="1"/>
</dbReference>